<feature type="region of interest" description="Disordered" evidence="1">
    <location>
        <begin position="102"/>
        <end position="121"/>
    </location>
</feature>
<sequence length="331" mass="35446">MRADTFAGRLVAALSRRDPAFGTRPDLSFAASRRWLAAFTRRTAPFAPASVASPRDRPATGDRAPATPWHKRTVPIWVPVLCSLTVALIMLIPYAVRQSRAAPAPITPPSSGGPDRTDFASALPSSHVISVDIESWDGVKAIFRVRTTDRRPVSLSAMMSRSDTESLPVITRTTRLSGSDTYQRLHTYEPPPCGVTETRVLTGVTTPAARDGWSTATATAAGPRCPSLETLAVTMKNPSLTVTCGKKAEIIAIVGTNGAAGTLRYQWLRSDSKTPITGEETVSGSERLLTLSLDWTFTGKGTTRHTATLRVLDPVPSGSPPEATTTITYSC</sequence>
<dbReference type="RefSeq" id="WP_380760861.1">
    <property type="nucleotide sequence ID" value="NZ_JBHSRF010000076.1"/>
</dbReference>
<organism evidence="4 5">
    <name type="scientific">Sphaerisporangium aureirubrum</name>
    <dbReference type="NCBI Taxonomy" id="1544736"/>
    <lineage>
        <taxon>Bacteria</taxon>
        <taxon>Bacillati</taxon>
        <taxon>Actinomycetota</taxon>
        <taxon>Actinomycetes</taxon>
        <taxon>Streptosporangiales</taxon>
        <taxon>Streptosporangiaceae</taxon>
        <taxon>Sphaerisporangium</taxon>
    </lineage>
</organism>
<feature type="domain" description="Ig-like" evidence="3">
    <location>
        <begin position="226"/>
        <end position="331"/>
    </location>
</feature>
<accession>A0ABW1NTH0</accession>
<evidence type="ECO:0000259" key="3">
    <source>
        <dbReference type="PROSITE" id="PS50835"/>
    </source>
</evidence>
<evidence type="ECO:0000256" key="2">
    <source>
        <dbReference type="SAM" id="Phobius"/>
    </source>
</evidence>
<keyword evidence="2" id="KW-1133">Transmembrane helix</keyword>
<dbReference type="Proteomes" id="UP001596137">
    <property type="component" value="Unassembled WGS sequence"/>
</dbReference>
<name>A0ABW1NTH0_9ACTN</name>
<dbReference type="EMBL" id="JBHSRF010000076">
    <property type="protein sequence ID" value="MFC6086057.1"/>
    <property type="molecule type" value="Genomic_DNA"/>
</dbReference>
<feature type="transmembrane region" description="Helical" evidence="2">
    <location>
        <begin position="76"/>
        <end position="96"/>
    </location>
</feature>
<reference evidence="5" key="1">
    <citation type="journal article" date="2019" name="Int. J. Syst. Evol. Microbiol.">
        <title>The Global Catalogue of Microorganisms (GCM) 10K type strain sequencing project: providing services to taxonomists for standard genome sequencing and annotation.</title>
        <authorList>
            <consortium name="The Broad Institute Genomics Platform"/>
            <consortium name="The Broad Institute Genome Sequencing Center for Infectious Disease"/>
            <person name="Wu L."/>
            <person name="Ma J."/>
        </authorList>
    </citation>
    <scope>NUCLEOTIDE SEQUENCE [LARGE SCALE GENOMIC DNA]</scope>
    <source>
        <strain evidence="5">JCM 30346</strain>
    </source>
</reference>
<comment type="caution">
    <text evidence="4">The sequence shown here is derived from an EMBL/GenBank/DDBJ whole genome shotgun (WGS) entry which is preliminary data.</text>
</comment>
<dbReference type="PROSITE" id="PS50835">
    <property type="entry name" value="IG_LIKE"/>
    <property type="match status" value="1"/>
</dbReference>
<gene>
    <name evidence="4" type="ORF">ACFP1K_33160</name>
</gene>
<evidence type="ECO:0000313" key="4">
    <source>
        <dbReference type="EMBL" id="MFC6086057.1"/>
    </source>
</evidence>
<protein>
    <recommendedName>
        <fullName evidence="3">Ig-like domain-containing protein</fullName>
    </recommendedName>
</protein>
<keyword evidence="2" id="KW-0812">Transmembrane</keyword>
<evidence type="ECO:0000313" key="5">
    <source>
        <dbReference type="Proteomes" id="UP001596137"/>
    </source>
</evidence>
<evidence type="ECO:0000256" key="1">
    <source>
        <dbReference type="SAM" id="MobiDB-lite"/>
    </source>
</evidence>
<dbReference type="InterPro" id="IPR007110">
    <property type="entry name" value="Ig-like_dom"/>
</dbReference>
<proteinExistence type="predicted"/>
<keyword evidence="5" id="KW-1185">Reference proteome</keyword>
<keyword evidence="2" id="KW-0472">Membrane</keyword>